<comment type="subcellular location">
    <subcellularLocation>
        <location evidence="1">Membrane</location>
        <topology evidence="1">Multi-pass membrane protein</topology>
    </subcellularLocation>
</comment>
<dbReference type="PROSITE" id="PS50283">
    <property type="entry name" value="NA_SOLUT_SYMP_3"/>
    <property type="match status" value="1"/>
</dbReference>
<feature type="transmembrane region" description="Helical" evidence="8">
    <location>
        <begin position="392"/>
        <end position="415"/>
    </location>
</feature>
<dbReference type="Gene3D" id="1.20.1730.10">
    <property type="entry name" value="Sodium/glucose cotransporter"/>
    <property type="match status" value="1"/>
</dbReference>
<feature type="transmembrane region" description="Helical" evidence="8">
    <location>
        <begin position="318"/>
        <end position="340"/>
    </location>
</feature>
<dbReference type="Pfam" id="PF00474">
    <property type="entry name" value="SSF"/>
    <property type="match status" value="1"/>
</dbReference>
<evidence type="ECO:0000313" key="9">
    <source>
        <dbReference type="EMBL" id="CDP36411.1"/>
    </source>
</evidence>
<sequence>MGCGILTTYPQIATIAGVQGLVVYGLSSALPLMMFAFAGPAIRKRCPEGFVLTEWVRHRFGTVAGLYLAFFTIATMYLYMVAELSALQLAVTSLTGMDALPAMIVECAVTTIYTFFGGFHTSFSTDIIQGVMVTLLLVICAIAMGTNIDIDRSLIGPSGLTKGTTLGWQLIYILPVAVASNDCFLSGFWLRTFASRNDKDLFIACGVATFITLVFLVFVGCSGLLAAWSGLWSADSDVDGSSTFFIILLQMPAWVVGFVLVFTVALSTAAFDSLQSAMASSISNDVFRNKLPLIWVRVIVVLVMVPSIVVALKAPDILQIYLISDLISAAVVPVLFLGLSDKYFFFISGWEVVISGLGGLLSVFIFGAIYYDSALEGARLMILQNGLYVDDWSAFGAFVVAPFGGLVFGAVTLLIRASIRKLMGKKAFVNGWDERDYKSEGDSESAIVIPVGPRKTYEVDA</sequence>
<organism evidence="9">
    <name type="scientific">Blastobotrys adeninivorans</name>
    <name type="common">Yeast</name>
    <name type="synonym">Arxula adeninivorans</name>
    <dbReference type="NCBI Taxonomy" id="409370"/>
    <lineage>
        <taxon>Eukaryota</taxon>
        <taxon>Fungi</taxon>
        <taxon>Dikarya</taxon>
        <taxon>Ascomycota</taxon>
        <taxon>Saccharomycotina</taxon>
        <taxon>Dipodascomycetes</taxon>
        <taxon>Dipodascales</taxon>
        <taxon>Trichomonascaceae</taxon>
        <taxon>Blastobotrys</taxon>
    </lineage>
</organism>
<dbReference type="InterPro" id="IPR050277">
    <property type="entry name" value="Sodium:Solute_Symporter"/>
</dbReference>
<evidence type="ECO:0000256" key="5">
    <source>
        <dbReference type="ARBA" id="ARBA00022989"/>
    </source>
</evidence>
<feature type="transmembrane region" description="Helical" evidence="8">
    <location>
        <begin position="170"/>
        <end position="190"/>
    </location>
</feature>
<evidence type="ECO:0000256" key="4">
    <source>
        <dbReference type="ARBA" id="ARBA00022692"/>
    </source>
</evidence>
<feature type="transmembrane region" description="Helical" evidence="8">
    <location>
        <begin position="352"/>
        <end position="372"/>
    </location>
</feature>
<comment type="similarity">
    <text evidence="2 7">Belongs to the sodium:solute symporter (SSF) (TC 2.A.21) family.</text>
</comment>
<accession>A0A060TB31</accession>
<evidence type="ECO:0000256" key="8">
    <source>
        <dbReference type="SAM" id="Phobius"/>
    </source>
</evidence>
<evidence type="ECO:0000256" key="1">
    <source>
        <dbReference type="ARBA" id="ARBA00004141"/>
    </source>
</evidence>
<keyword evidence="6 8" id="KW-0472">Membrane</keyword>
<evidence type="ECO:0000256" key="2">
    <source>
        <dbReference type="ARBA" id="ARBA00006434"/>
    </source>
</evidence>
<name>A0A060TB31_BLAAD</name>
<gene>
    <name evidence="9" type="ORF">GNLVRS02_ARAD1B12386g</name>
</gene>
<keyword evidence="4 8" id="KW-0812">Transmembrane</keyword>
<dbReference type="InterPro" id="IPR001734">
    <property type="entry name" value="Na/solute_symporter"/>
</dbReference>
<feature type="transmembrane region" description="Helical" evidence="8">
    <location>
        <begin position="99"/>
        <end position="119"/>
    </location>
</feature>
<dbReference type="PhylomeDB" id="A0A060TB31"/>
<keyword evidence="5 8" id="KW-1133">Transmembrane helix</keyword>
<keyword evidence="3" id="KW-0813">Transport</keyword>
<proteinExistence type="inferred from homology"/>
<feature type="transmembrane region" description="Helical" evidence="8">
    <location>
        <begin position="243"/>
        <end position="271"/>
    </location>
</feature>
<dbReference type="AlphaFoldDB" id="A0A060TB31"/>
<evidence type="ECO:0000256" key="6">
    <source>
        <dbReference type="ARBA" id="ARBA00023136"/>
    </source>
</evidence>
<feature type="transmembrane region" description="Helical" evidence="8">
    <location>
        <begin position="60"/>
        <end position="79"/>
    </location>
</feature>
<feature type="transmembrane region" description="Helical" evidence="8">
    <location>
        <begin position="202"/>
        <end position="231"/>
    </location>
</feature>
<dbReference type="PANTHER" id="PTHR48086:SF10">
    <property type="entry name" value="AGR155CP"/>
    <property type="match status" value="1"/>
</dbReference>
<dbReference type="PANTHER" id="PTHR48086">
    <property type="entry name" value="SODIUM/PROLINE SYMPORTER-RELATED"/>
    <property type="match status" value="1"/>
</dbReference>
<feature type="transmembrane region" description="Helical" evidence="8">
    <location>
        <begin position="292"/>
        <end position="312"/>
    </location>
</feature>
<dbReference type="InterPro" id="IPR038377">
    <property type="entry name" value="Na/Glc_symporter_sf"/>
</dbReference>
<reference evidence="9" key="1">
    <citation type="submission" date="2014-02" db="EMBL/GenBank/DDBJ databases">
        <authorList>
            <person name="Genoscope - CEA"/>
        </authorList>
    </citation>
    <scope>NUCLEOTIDE SEQUENCE</scope>
    <source>
        <strain evidence="9">LS3</strain>
    </source>
</reference>
<reference evidence="9" key="2">
    <citation type="submission" date="2014-06" db="EMBL/GenBank/DDBJ databases">
        <title>The complete genome of Blastobotrys (Arxula) adeninivorans LS3 - a yeast of biotechnological interest.</title>
        <authorList>
            <person name="Kunze G."/>
            <person name="Gaillardin C."/>
            <person name="Czernicka M."/>
            <person name="Durrens P."/>
            <person name="Martin T."/>
            <person name="Boer E."/>
            <person name="Gabaldon T."/>
            <person name="Cruz J."/>
            <person name="Talla E."/>
            <person name="Marck C."/>
            <person name="Goffeau A."/>
            <person name="Barbe V."/>
            <person name="Baret P."/>
            <person name="Baronian K."/>
            <person name="Beier S."/>
            <person name="Bleykasten C."/>
            <person name="Bode R."/>
            <person name="Casaregola S."/>
            <person name="Despons L."/>
            <person name="Fairhead C."/>
            <person name="Giersberg M."/>
            <person name="Gierski P."/>
            <person name="Hahnel U."/>
            <person name="Hartmann A."/>
            <person name="Jankowska D."/>
            <person name="Jubin C."/>
            <person name="Jung P."/>
            <person name="Lafontaine I."/>
            <person name="Leh-Louis V."/>
            <person name="Lemaire M."/>
            <person name="Marcet-Houben M."/>
            <person name="Mascher M."/>
            <person name="Morel G."/>
            <person name="Richard G.-F."/>
            <person name="Riechen J."/>
            <person name="Sacerdot C."/>
            <person name="Sarkar A."/>
            <person name="Savel G."/>
            <person name="Schacherer J."/>
            <person name="Sherman D."/>
            <person name="Straub M.-L."/>
            <person name="Stein N."/>
            <person name="Thierry A."/>
            <person name="Trautwein-Schult A."/>
            <person name="Westhof E."/>
            <person name="Worch S."/>
            <person name="Dujon B."/>
            <person name="Souciet J.-L."/>
            <person name="Wincker P."/>
            <person name="Scholz U."/>
            <person name="Neuveglise N."/>
        </authorList>
    </citation>
    <scope>NUCLEOTIDE SEQUENCE</scope>
    <source>
        <strain evidence="9">LS3</strain>
    </source>
</reference>
<evidence type="ECO:0000256" key="3">
    <source>
        <dbReference type="ARBA" id="ARBA00022448"/>
    </source>
</evidence>
<feature type="transmembrane region" description="Helical" evidence="8">
    <location>
        <begin position="12"/>
        <end position="39"/>
    </location>
</feature>
<dbReference type="GO" id="GO:0005886">
    <property type="term" value="C:plasma membrane"/>
    <property type="evidence" value="ECO:0007669"/>
    <property type="project" value="TreeGrafter"/>
</dbReference>
<feature type="transmembrane region" description="Helical" evidence="8">
    <location>
        <begin position="131"/>
        <end position="150"/>
    </location>
</feature>
<protein>
    <submittedName>
        <fullName evidence="9">ARAD1B12386p</fullName>
    </submittedName>
</protein>
<dbReference type="EMBL" id="HG937692">
    <property type="protein sequence ID" value="CDP36411.1"/>
    <property type="molecule type" value="Genomic_DNA"/>
</dbReference>
<evidence type="ECO:0000256" key="7">
    <source>
        <dbReference type="RuleBase" id="RU362091"/>
    </source>
</evidence>
<dbReference type="GO" id="GO:0015606">
    <property type="term" value="F:spermidine transmembrane transporter activity"/>
    <property type="evidence" value="ECO:0007669"/>
    <property type="project" value="TreeGrafter"/>
</dbReference>